<feature type="transmembrane region" description="Helical" evidence="1">
    <location>
        <begin position="211"/>
        <end position="231"/>
    </location>
</feature>
<dbReference type="AlphaFoldDB" id="A0A2I1GWV7"/>
<keyword evidence="1" id="KW-1133">Transmembrane helix</keyword>
<dbReference type="Proteomes" id="UP000234323">
    <property type="component" value="Unassembled WGS sequence"/>
</dbReference>
<comment type="caution">
    <text evidence="2">The sequence shown here is derived from an EMBL/GenBank/DDBJ whole genome shotgun (WGS) entry which is preliminary data.</text>
</comment>
<dbReference type="OrthoDB" id="2388995at2759"/>
<dbReference type="VEuPathDB" id="FungiDB:FUN_022210"/>
<evidence type="ECO:0000256" key="1">
    <source>
        <dbReference type="SAM" id="Phobius"/>
    </source>
</evidence>
<feature type="transmembrane region" description="Helical" evidence="1">
    <location>
        <begin position="38"/>
        <end position="56"/>
    </location>
</feature>
<keyword evidence="1" id="KW-0812">Transmembrane</keyword>
<evidence type="ECO:0000313" key="3">
    <source>
        <dbReference type="Proteomes" id="UP000234323"/>
    </source>
</evidence>
<dbReference type="VEuPathDB" id="FungiDB:RhiirFUN_025825"/>
<evidence type="ECO:0000313" key="2">
    <source>
        <dbReference type="EMBL" id="PKY51123.1"/>
    </source>
</evidence>
<dbReference type="EMBL" id="LLXI01000968">
    <property type="protein sequence ID" value="PKY51123.1"/>
    <property type="molecule type" value="Genomic_DNA"/>
</dbReference>
<sequence>MIGGNESINNVLNKRELNSSIQEFISEARHEFNELNPLLIIAAGGIIAFLIIFYIVARCKCPKGRSTVIFVTALIIFDFCLDVAFLIKSVGEVPYLYLPSLLVILISSGFNMLFAFVIMIQQTLSKKNEEFKGWLHRHSTMAATFTLLSILHVEILKMLSSNLLYLDCFNAPFNSLARKWLFAAGLFNVFIRDIPQFIILILYFKGVGPDFTFIALLTLIVSFIILLSSAINRIYDLVSFPSENTFARYYP</sequence>
<feature type="transmembrane region" description="Helical" evidence="1">
    <location>
        <begin position="96"/>
        <end position="120"/>
    </location>
</feature>
<protein>
    <submittedName>
        <fullName evidence="2">Uncharacterized protein</fullName>
    </submittedName>
</protein>
<dbReference type="VEuPathDB" id="FungiDB:RhiirA1_458644"/>
<organism evidence="2 3">
    <name type="scientific">Rhizophagus irregularis</name>
    <dbReference type="NCBI Taxonomy" id="588596"/>
    <lineage>
        <taxon>Eukaryota</taxon>
        <taxon>Fungi</taxon>
        <taxon>Fungi incertae sedis</taxon>
        <taxon>Mucoromycota</taxon>
        <taxon>Glomeromycotina</taxon>
        <taxon>Glomeromycetes</taxon>
        <taxon>Glomerales</taxon>
        <taxon>Glomeraceae</taxon>
        <taxon>Rhizophagus</taxon>
    </lineage>
</organism>
<gene>
    <name evidence="2" type="ORF">RhiirA4_467971</name>
</gene>
<feature type="transmembrane region" description="Helical" evidence="1">
    <location>
        <begin position="68"/>
        <end position="90"/>
    </location>
</feature>
<name>A0A2I1GWV7_9GLOM</name>
<feature type="transmembrane region" description="Helical" evidence="1">
    <location>
        <begin position="180"/>
        <end position="204"/>
    </location>
</feature>
<reference evidence="2 3" key="1">
    <citation type="submission" date="2015-10" db="EMBL/GenBank/DDBJ databases">
        <title>Genome analyses suggest a sexual origin of heterokaryosis in a supposedly ancient asexual fungus.</title>
        <authorList>
            <person name="Ropars J."/>
            <person name="Sedzielewska K."/>
            <person name="Noel J."/>
            <person name="Charron P."/>
            <person name="Farinelli L."/>
            <person name="Marton T."/>
            <person name="Kruger M."/>
            <person name="Pelin A."/>
            <person name="Brachmann A."/>
            <person name="Corradi N."/>
        </authorList>
    </citation>
    <scope>NUCLEOTIDE SEQUENCE [LARGE SCALE GENOMIC DNA]</scope>
    <source>
        <strain evidence="2 3">A4</strain>
    </source>
</reference>
<keyword evidence="1" id="KW-0472">Membrane</keyword>
<keyword evidence="3" id="KW-1185">Reference proteome</keyword>
<proteinExistence type="predicted"/>
<accession>A0A2I1GWV7</accession>